<evidence type="ECO:0000313" key="1">
    <source>
        <dbReference type="EMBL" id="SHL82916.1"/>
    </source>
</evidence>
<dbReference type="EMBL" id="FRBT01000002">
    <property type="protein sequence ID" value="SHL82916.1"/>
    <property type="molecule type" value="Genomic_DNA"/>
</dbReference>
<reference evidence="2" key="1">
    <citation type="submission" date="2016-11" db="EMBL/GenBank/DDBJ databases">
        <authorList>
            <person name="Varghese N."/>
            <person name="Submissions S."/>
        </authorList>
    </citation>
    <scope>NUCLEOTIDE SEQUENCE [LARGE SCALE GENOMIC DNA]</scope>
    <source>
        <strain evidence="2">DSM 24724</strain>
    </source>
</reference>
<accession>A0A1M7DTY0</accession>
<dbReference type="STRING" id="946677.SAMN05444484_102722"/>
<sequence>MNKNISVLFFVAFSFLLRISLYGQINLKTEQLNNWELGYTVLAN</sequence>
<proteinExistence type="predicted"/>
<dbReference type="RefSeq" id="WP_262494449.1">
    <property type="nucleotide sequence ID" value="NZ_FRBT01000002.1"/>
</dbReference>
<organism evidence="1 2">
    <name type="scientific">Flavobacterium chilense</name>
    <dbReference type="NCBI Taxonomy" id="946677"/>
    <lineage>
        <taxon>Bacteria</taxon>
        <taxon>Pseudomonadati</taxon>
        <taxon>Bacteroidota</taxon>
        <taxon>Flavobacteriia</taxon>
        <taxon>Flavobacteriales</taxon>
        <taxon>Flavobacteriaceae</taxon>
        <taxon>Flavobacterium</taxon>
    </lineage>
</organism>
<protein>
    <submittedName>
        <fullName evidence="1">Uncharacterized protein</fullName>
    </submittedName>
</protein>
<dbReference type="AlphaFoldDB" id="A0A1M7DTY0"/>
<gene>
    <name evidence="1" type="ORF">SAMN05444484_102722</name>
</gene>
<name>A0A1M7DTY0_9FLAO</name>
<evidence type="ECO:0000313" key="2">
    <source>
        <dbReference type="Proteomes" id="UP000184028"/>
    </source>
</evidence>
<dbReference type="Proteomes" id="UP000184028">
    <property type="component" value="Unassembled WGS sequence"/>
</dbReference>
<keyword evidence="2" id="KW-1185">Reference proteome</keyword>